<evidence type="ECO:0000313" key="2">
    <source>
        <dbReference type="Proteomes" id="UP001380186"/>
    </source>
</evidence>
<protein>
    <recommendedName>
        <fullName evidence="3">Transglycosylase SLT domain-containing protein</fullName>
    </recommendedName>
</protein>
<reference evidence="1 2" key="1">
    <citation type="journal article" date="2020" name="Microbes Environ.">
        <title>Synthetic bacterial community of duckweed: a simple and stable system to study plant-microbe interactions.</title>
        <authorList>
            <person name="Ishizawa H."/>
            <person name="Tada M."/>
            <person name="Kuroda M."/>
            <person name="Inoue D."/>
            <person name="Futamata H."/>
            <person name="Ike M."/>
        </authorList>
    </citation>
    <scope>NUCLEOTIDE SEQUENCE [LARGE SCALE GENOMIC DNA]</scope>
    <source>
        <strain evidence="1 2">DW100</strain>
    </source>
</reference>
<gene>
    <name evidence="1" type="ORF">CRDW_08270</name>
</gene>
<keyword evidence="2" id="KW-1185">Reference proteome</keyword>
<dbReference type="RefSeq" id="WP_338614362.1">
    <property type="nucleotide sequence ID" value="NZ_AP029022.1"/>
</dbReference>
<accession>A0ABN7CAR9</accession>
<dbReference type="Proteomes" id="UP001380186">
    <property type="component" value="Chromosome"/>
</dbReference>
<proteinExistence type="predicted"/>
<evidence type="ECO:0008006" key="3">
    <source>
        <dbReference type="Google" id="ProtNLM"/>
    </source>
</evidence>
<sequence>MGGNTSIAPLGSGISGYFVQAQMPNIIQTRTQSGEDVSGSKYQVNDYQIAASTHLANNELNSGNMIVGDKNGNIIPQGALKDVSDISVNLVKAWSMQESHSGTNGSILQVNNNGDFTPDKTSIGITKGATFSTNQEINLAIRYLIGKGFTSSPNYSKDGSGKIISRNWSWHGWNAAIKGYNGGGVKGYEKYIQTMISESQKPKPSNY</sequence>
<organism evidence="1 2">
    <name type="scientific">Chryseobacterium gambrini</name>
    <dbReference type="NCBI Taxonomy" id="373672"/>
    <lineage>
        <taxon>Bacteria</taxon>
        <taxon>Pseudomonadati</taxon>
        <taxon>Bacteroidota</taxon>
        <taxon>Flavobacteriia</taxon>
        <taxon>Flavobacteriales</taxon>
        <taxon>Weeksellaceae</taxon>
        <taxon>Chryseobacterium group</taxon>
        <taxon>Chryseobacterium</taxon>
    </lineage>
</organism>
<evidence type="ECO:0000313" key="1">
    <source>
        <dbReference type="EMBL" id="BEV03453.1"/>
    </source>
</evidence>
<name>A0ABN7CAR9_9FLAO</name>
<dbReference type="EMBL" id="AP029022">
    <property type="protein sequence ID" value="BEV03453.1"/>
    <property type="molecule type" value="Genomic_DNA"/>
</dbReference>